<dbReference type="RefSeq" id="WP_227307487.1">
    <property type="nucleotide sequence ID" value="NZ_JAESVA010000003.1"/>
</dbReference>
<dbReference type="Pfam" id="PF00266">
    <property type="entry name" value="Aminotran_5"/>
    <property type="match status" value="1"/>
</dbReference>
<organism evidence="8 9">
    <name type="scientific">Acidisoma cellulosilyticum</name>
    <dbReference type="NCBI Taxonomy" id="2802395"/>
    <lineage>
        <taxon>Bacteria</taxon>
        <taxon>Pseudomonadati</taxon>
        <taxon>Pseudomonadota</taxon>
        <taxon>Alphaproteobacteria</taxon>
        <taxon>Acetobacterales</taxon>
        <taxon>Acidocellaceae</taxon>
        <taxon>Acidisoma</taxon>
    </lineage>
</organism>
<keyword evidence="2 8" id="KW-0032">Aminotransferase</keyword>
<keyword evidence="4 6" id="KW-0663">Pyridoxal phosphate</keyword>
<dbReference type="EMBL" id="JAESVA010000003">
    <property type="protein sequence ID" value="MCB8880838.1"/>
    <property type="molecule type" value="Genomic_DNA"/>
</dbReference>
<keyword evidence="9" id="KW-1185">Reference proteome</keyword>
<dbReference type="PANTHER" id="PTHR42778">
    <property type="entry name" value="2-AMINOETHYLPHOSPHONATE--PYRUVATE TRANSAMINASE"/>
    <property type="match status" value="1"/>
</dbReference>
<proteinExistence type="predicted"/>
<evidence type="ECO:0000313" key="8">
    <source>
        <dbReference type="EMBL" id="MCB8880838.1"/>
    </source>
</evidence>
<dbReference type="InterPro" id="IPR015421">
    <property type="entry name" value="PyrdxlP-dep_Trfase_major"/>
</dbReference>
<dbReference type="InterPro" id="IPR024169">
    <property type="entry name" value="SP_NH2Trfase/AEP_transaminase"/>
</dbReference>
<sequence length="375" mass="40139">MLLLIPGPVMTHPDVRAAADRDIAPWDQAVREEIGDLLTRLRIMAGGVVDVHVAMPLPGSGHFIIEAAVRTFVPPEKDQGQGAGGGILIPASGQYAQRMMRLARAAARRVVELPVALDQPLDPAAVDAALAADPTITHLGMIYSETSTGIIHDPRAVGAVVHRHGRRMILDAVSAFGALPIDVAAHPEIDAMVFTANKCLESLPGFSLCVSPIARLLERRGHADSWSFDLADLYQNGLENGPGAARFTPPIQPMAALHTALDRLDAEGGPTVRLRRYQDNMAALYDGMVALGLQPCLPRALQGPIIMNVLAPQSDAWDLKLFVEALKRRGVLISNFRNTEAPSMRIGAIGAIGRTDIEQAVTAIGQTLDELGFRS</sequence>
<dbReference type="Gene3D" id="3.40.640.10">
    <property type="entry name" value="Type I PLP-dependent aspartate aminotransferase-like (Major domain)"/>
    <property type="match status" value="1"/>
</dbReference>
<dbReference type="InterPro" id="IPR015424">
    <property type="entry name" value="PyrdxlP-dep_Trfase"/>
</dbReference>
<dbReference type="InterPro" id="IPR015422">
    <property type="entry name" value="PyrdxlP-dep_Trfase_small"/>
</dbReference>
<evidence type="ECO:0000256" key="5">
    <source>
        <dbReference type="PIRSR" id="PIRSR000524-1"/>
    </source>
</evidence>
<dbReference type="PANTHER" id="PTHR42778:SF1">
    <property type="entry name" value="2-AMINOETHYLPHOSPHONATE--PYRUVATE TRANSAMINASE"/>
    <property type="match status" value="1"/>
</dbReference>
<feature type="binding site" evidence="5">
    <location>
        <position position="345"/>
    </location>
    <ligand>
        <name>substrate</name>
    </ligand>
</feature>
<evidence type="ECO:0000313" key="9">
    <source>
        <dbReference type="Proteomes" id="UP000721844"/>
    </source>
</evidence>
<evidence type="ECO:0000256" key="4">
    <source>
        <dbReference type="ARBA" id="ARBA00022898"/>
    </source>
</evidence>
<dbReference type="SUPFAM" id="SSF53383">
    <property type="entry name" value="PLP-dependent transferases"/>
    <property type="match status" value="1"/>
</dbReference>
<comment type="cofactor">
    <cofactor evidence="1 6">
        <name>pyridoxal 5'-phosphate</name>
        <dbReference type="ChEBI" id="CHEBI:597326"/>
    </cofactor>
</comment>
<dbReference type="Gene3D" id="3.90.1150.10">
    <property type="entry name" value="Aspartate Aminotransferase, domain 1"/>
    <property type="match status" value="1"/>
</dbReference>
<keyword evidence="3" id="KW-0808">Transferase</keyword>
<name>A0A963Z2Y5_9PROT</name>
<evidence type="ECO:0000259" key="7">
    <source>
        <dbReference type="Pfam" id="PF00266"/>
    </source>
</evidence>
<evidence type="ECO:0000256" key="1">
    <source>
        <dbReference type="ARBA" id="ARBA00001933"/>
    </source>
</evidence>
<dbReference type="GO" id="GO:0008483">
    <property type="term" value="F:transaminase activity"/>
    <property type="evidence" value="ECO:0007669"/>
    <property type="project" value="UniProtKB-KW"/>
</dbReference>
<feature type="modified residue" description="N6-(pyridoxal phosphate)lysine" evidence="6">
    <location>
        <position position="198"/>
    </location>
</feature>
<evidence type="ECO:0000256" key="3">
    <source>
        <dbReference type="ARBA" id="ARBA00022679"/>
    </source>
</evidence>
<comment type="caution">
    <text evidence="8">The sequence shown here is derived from an EMBL/GenBank/DDBJ whole genome shotgun (WGS) entry which is preliminary data.</text>
</comment>
<evidence type="ECO:0000256" key="6">
    <source>
        <dbReference type="PIRSR" id="PIRSR000524-50"/>
    </source>
</evidence>
<evidence type="ECO:0000256" key="2">
    <source>
        <dbReference type="ARBA" id="ARBA00022576"/>
    </source>
</evidence>
<reference evidence="8 9" key="1">
    <citation type="journal article" date="2021" name="Microorganisms">
        <title>Acidisoma silvae sp. nov. and Acidisomacellulosilytica sp. nov., Two Acidophilic Bacteria Isolated from Decaying Wood, Hydrolyzing Cellulose and Producing Poly-3-hydroxybutyrate.</title>
        <authorList>
            <person name="Mieszkin S."/>
            <person name="Pouder E."/>
            <person name="Uroz S."/>
            <person name="Simon-Colin C."/>
            <person name="Alain K."/>
        </authorList>
    </citation>
    <scope>NUCLEOTIDE SEQUENCE [LARGE SCALE GENOMIC DNA]</scope>
    <source>
        <strain evidence="8 9">HW T5.17</strain>
    </source>
</reference>
<accession>A0A963Z2Y5</accession>
<dbReference type="PIRSF" id="PIRSF000524">
    <property type="entry name" value="SPT"/>
    <property type="match status" value="1"/>
</dbReference>
<dbReference type="Proteomes" id="UP000721844">
    <property type="component" value="Unassembled WGS sequence"/>
</dbReference>
<gene>
    <name evidence="8" type="ORF">ACELLULO517_11385</name>
</gene>
<protein>
    <submittedName>
        <fullName evidence="8">Aminotransferase class V-fold PLP-dependent enzyme</fullName>
    </submittedName>
</protein>
<dbReference type="AlphaFoldDB" id="A0A963Z2Y5"/>
<dbReference type="InterPro" id="IPR000192">
    <property type="entry name" value="Aminotrans_V_dom"/>
</dbReference>
<feature type="domain" description="Aminotransferase class V" evidence="7">
    <location>
        <begin position="81"/>
        <end position="349"/>
    </location>
</feature>